<dbReference type="GO" id="GO:0004601">
    <property type="term" value="F:peroxidase activity"/>
    <property type="evidence" value="ECO:0007669"/>
    <property type="project" value="UniProtKB-KW"/>
</dbReference>
<dbReference type="PANTHER" id="PTHR11475">
    <property type="entry name" value="OXIDASE/PEROXIDASE"/>
    <property type="match status" value="1"/>
</dbReference>
<sequence length="128" mass="15224">MVGPTMRCIIREQYIKTRITDRYFYDFSEVLNEDHLRDIIKGTLARIFCDNSYDNTTMQEEVFLTPATTDMQHCNYELISKIKLKLCHTLRWNGSSDNTIFNRLEITKFQYSIQLESTGNQKKLLRQI</sequence>
<dbReference type="SUPFAM" id="SSF48113">
    <property type="entry name" value="Heme-dependent peroxidases"/>
    <property type="match status" value="1"/>
</dbReference>
<keyword evidence="3 5" id="KW-0575">Peroxidase</keyword>
<keyword evidence="6" id="KW-1185">Reference proteome</keyword>
<dbReference type="GO" id="GO:0006979">
    <property type="term" value="P:response to oxidative stress"/>
    <property type="evidence" value="ECO:0007669"/>
    <property type="project" value="InterPro"/>
</dbReference>
<evidence type="ECO:0000256" key="3">
    <source>
        <dbReference type="ARBA" id="ARBA00022559"/>
    </source>
</evidence>
<organism evidence="5 6">
    <name type="scientific">Aphis craccivora</name>
    <name type="common">Cowpea aphid</name>
    <dbReference type="NCBI Taxonomy" id="307492"/>
    <lineage>
        <taxon>Eukaryota</taxon>
        <taxon>Metazoa</taxon>
        <taxon>Ecdysozoa</taxon>
        <taxon>Arthropoda</taxon>
        <taxon>Hexapoda</taxon>
        <taxon>Insecta</taxon>
        <taxon>Pterygota</taxon>
        <taxon>Neoptera</taxon>
        <taxon>Paraneoptera</taxon>
        <taxon>Hemiptera</taxon>
        <taxon>Sternorrhyncha</taxon>
        <taxon>Aphidomorpha</taxon>
        <taxon>Aphidoidea</taxon>
        <taxon>Aphididae</taxon>
        <taxon>Aphidini</taxon>
        <taxon>Aphis</taxon>
        <taxon>Aphis</taxon>
    </lineage>
</organism>
<dbReference type="Pfam" id="PF03098">
    <property type="entry name" value="An_peroxidase"/>
    <property type="match status" value="1"/>
</dbReference>
<name>A0A6G0YLA0_APHCR</name>
<proteinExistence type="predicted"/>
<reference evidence="5 6" key="1">
    <citation type="submission" date="2019-08" db="EMBL/GenBank/DDBJ databases">
        <title>Whole genome of Aphis craccivora.</title>
        <authorList>
            <person name="Voronova N.V."/>
            <person name="Shulinski R.S."/>
            <person name="Bandarenka Y.V."/>
            <person name="Zhorov D.G."/>
            <person name="Warner D."/>
        </authorList>
    </citation>
    <scope>NUCLEOTIDE SEQUENCE [LARGE SCALE GENOMIC DNA]</scope>
    <source>
        <strain evidence="5">180601</strain>
        <tissue evidence="5">Whole Body</tissue>
    </source>
</reference>
<dbReference type="InterPro" id="IPR019791">
    <property type="entry name" value="Haem_peroxidase_animal"/>
</dbReference>
<keyword evidence="3 5" id="KW-0560">Oxidoreductase</keyword>
<dbReference type="PANTHER" id="PTHR11475:SF4">
    <property type="entry name" value="CHORION PEROXIDASE"/>
    <property type="match status" value="1"/>
</dbReference>
<keyword evidence="4" id="KW-0325">Glycoprotein</keyword>
<dbReference type="PROSITE" id="PS50292">
    <property type="entry name" value="PEROXIDASE_3"/>
    <property type="match status" value="1"/>
</dbReference>
<comment type="caution">
    <text evidence="5">The sequence shown here is derived from an EMBL/GenBank/DDBJ whole genome shotgun (WGS) entry which is preliminary data.</text>
</comment>
<accession>A0A6G0YLA0</accession>
<evidence type="ECO:0000256" key="1">
    <source>
        <dbReference type="ARBA" id="ARBA00004613"/>
    </source>
</evidence>
<dbReference type="GO" id="GO:0020037">
    <property type="term" value="F:heme binding"/>
    <property type="evidence" value="ECO:0007669"/>
    <property type="project" value="InterPro"/>
</dbReference>
<gene>
    <name evidence="5" type="ORF">FWK35_00014955</name>
</gene>
<dbReference type="GO" id="GO:0005576">
    <property type="term" value="C:extracellular region"/>
    <property type="evidence" value="ECO:0007669"/>
    <property type="project" value="UniProtKB-SubCell"/>
</dbReference>
<dbReference type="EMBL" id="VUJU01003480">
    <property type="protein sequence ID" value="KAF0757754.1"/>
    <property type="molecule type" value="Genomic_DNA"/>
</dbReference>
<evidence type="ECO:0000256" key="4">
    <source>
        <dbReference type="ARBA" id="ARBA00023180"/>
    </source>
</evidence>
<dbReference type="Gene3D" id="1.10.640.10">
    <property type="entry name" value="Haem peroxidase domain superfamily, animal type"/>
    <property type="match status" value="1"/>
</dbReference>
<dbReference type="OrthoDB" id="6593347at2759"/>
<dbReference type="Proteomes" id="UP000478052">
    <property type="component" value="Unassembled WGS sequence"/>
</dbReference>
<evidence type="ECO:0000313" key="6">
    <source>
        <dbReference type="Proteomes" id="UP000478052"/>
    </source>
</evidence>
<keyword evidence="2" id="KW-0964">Secreted</keyword>
<dbReference type="InterPro" id="IPR010255">
    <property type="entry name" value="Haem_peroxidase_sf"/>
</dbReference>
<dbReference type="AlphaFoldDB" id="A0A6G0YLA0"/>
<protein>
    <submittedName>
        <fullName evidence="5">Peroxidase-like</fullName>
    </submittedName>
</protein>
<comment type="subcellular location">
    <subcellularLocation>
        <location evidence="1">Secreted</location>
    </subcellularLocation>
</comment>
<evidence type="ECO:0000313" key="5">
    <source>
        <dbReference type="EMBL" id="KAF0757754.1"/>
    </source>
</evidence>
<evidence type="ECO:0000256" key="2">
    <source>
        <dbReference type="ARBA" id="ARBA00022525"/>
    </source>
</evidence>
<dbReference type="InterPro" id="IPR037120">
    <property type="entry name" value="Haem_peroxidase_sf_animal"/>
</dbReference>